<proteinExistence type="predicted"/>
<gene>
    <name evidence="5" type="ORF">CBF32_05455</name>
    <name evidence="4" type="ORF">HED35_06515</name>
</gene>
<evidence type="ECO:0000256" key="2">
    <source>
        <dbReference type="SAM" id="SignalP"/>
    </source>
</evidence>
<dbReference type="PANTHER" id="PTHR34823:SF1">
    <property type="entry name" value="CHITIN-BINDING TYPE-4 DOMAIN-CONTAINING PROTEIN"/>
    <property type="match status" value="1"/>
</dbReference>
<reference evidence="5 6" key="1">
    <citation type="submission" date="2017-05" db="EMBL/GenBank/DDBJ databases">
        <title>Vagococcus spp. assemblies.</title>
        <authorList>
            <person name="Gulvik C.A."/>
        </authorList>
    </citation>
    <scope>NUCLEOTIDE SEQUENCE [LARGE SCALE GENOMIC DNA]</scope>
    <source>
        <strain evidence="5 6">NCFB 2497</strain>
    </source>
</reference>
<dbReference type="EMBL" id="JAAVMB010000006">
    <property type="protein sequence ID" value="NKC67733.1"/>
    <property type="molecule type" value="Genomic_DNA"/>
</dbReference>
<feature type="chain" id="PRO_5041072542" evidence="2">
    <location>
        <begin position="28"/>
        <end position="193"/>
    </location>
</feature>
<feature type="domain" description="Chitin-binding type-4" evidence="3">
    <location>
        <begin position="28"/>
        <end position="190"/>
    </location>
</feature>
<evidence type="ECO:0000313" key="6">
    <source>
        <dbReference type="Proteomes" id="UP000288197"/>
    </source>
</evidence>
<accession>A0A369B351</accession>
<evidence type="ECO:0000313" key="5">
    <source>
        <dbReference type="EMBL" id="RSU02714.1"/>
    </source>
</evidence>
<dbReference type="PANTHER" id="PTHR34823">
    <property type="entry name" value="GLCNAC-BINDING PROTEIN A"/>
    <property type="match status" value="1"/>
</dbReference>
<dbReference type="Proteomes" id="UP000521358">
    <property type="component" value="Unassembled WGS sequence"/>
</dbReference>
<dbReference type="InterPro" id="IPR004302">
    <property type="entry name" value="Cellulose/chitin-bd_N"/>
</dbReference>
<dbReference type="Proteomes" id="UP000288197">
    <property type="component" value="Unassembled WGS sequence"/>
</dbReference>
<protein>
    <submittedName>
        <fullName evidence="5">Chitin-binding protein</fullName>
    </submittedName>
</protein>
<feature type="signal peptide" evidence="2">
    <location>
        <begin position="1"/>
        <end position="27"/>
    </location>
</feature>
<dbReference type="CDD" id="cd21177">
    <property type="entry name" value="LPMO_AA10"/>
    <property type="match status" value="1"/>
</dbReference>
<name>A0A369B351_9ENTE</name>
<dbReference type="InterPro" id="IPR051024">
    <property type="entry name" value="GlcNAc_Chitin_IntDeg"/>
</dbReference>
<dbReference type="RefSeq" id="WP_114289310.1">
    <property type="nucleotide sequence ID" value="NZ_CP081459.1"/>
</dbReference>
<evidence type="ECO:0000313" key="4">
    <source>
        <dbReference type="EMBL" id="NKC67733.1"/>
    </source>
</evidence>
<dbReference type="Pfam" id="PF03067">
    <property type="entry name" value="LPMO_10"/>
    <property type="match status" value="1"/>
</dbReference>
<evidence type="ECO:0000313" key="7">
    <source>
        <dbReference type="Proteomes" id="UP000521358"/>
    </source>
</evidence>
<comment type="caution">
    <text evidence="5">The sequence shown here is derived from an EMBL/GenBank/DDBJ whole genome shotgun (WGS) entry which is preliminary data.</text>
</comment>
<evidence type="ECO:0000259" key="3">
    <source>
        <dbReference type="Pfam" id="PF03067"/>
    </source>
</evidence>
<dbReference type="OrthoDB" id="2702399at2"/>
<evidence type="ECO:0000256" key="1">
    <source>
        <dbReference type="ARBA" id="ARBA00022729"/>
    </source>
</evidence>
<organism evidence="5 6">
    <name type="scientific">Vagococcus fluvialis</name>
    <dbReference type="NCBI Taxonomy" id="2738"/>
    <lineage>
        <taxon>Bacteria</taxon>
        <taxon>Bacillati</taxon>
        <taxon>Bacillota</taxon>
        <taxon>Bacilli</taxon>
        <taxon>Lactobacillales</taxon>
        <taxon>Enterococcaceae</taxon>
        <taxon>Vagococcus</taxon>
    </lineage>
</organism>
<dbReference type="GeneID" id="63146091"/>
<reference evidence="4 7" key="2">
    <citation type="submission" date="2020-03" db="EMBL/GenBank/DDBJ databases">
        <title>Bacterial samples isolated from urine from healthy bovine heifers (Gyr breed).</title>
        <authorList>
            <person name="Giannattasio-Ferraz S."/>
            <person name="Maskeri L."/>
            <person name="Penido A."/>
            <person name="Barbosa-Stancioli E.F."/>
            <person name="Putonti C."/>
        </authorList>
    </citation>
    <scope>NUCLEOTIDE SEQUENCE [LARGE SCALE GENOMIC DNA]</scope>
    <source>
        <strain evidence="4 7">UFMG-H7</strain>
    </source>
</reference>
<dbReference type="AlphaFoldDB" id="A0A369B351"/>
<dbReference type="EMBL" id="NGJX01000004">
    <property type="protein sequence ID" value="RSU02714.1"/>
    <property type="molecule type" value="Genomic_DNA"/>
</dbReference>
<keyword evidence="1 2" id="KW-0732">Signal</keyword>
<keyword evidence="6" id="KW-1185">Reference proteome</keyword>
<dbReference type="Gene3D" id="2.70.50.50">
    <property type="entry name" value="chitin-binding protein cbp21"/>
    <property type="match status" value="1"/>
</dbReference>
<dbReference type="InterPro" id="IPR014756">
    <property type="entry name" value="Ig_E-set"/>
</dbReference>
<dbReference type="SUPFAM" id="SSF81296">
    <property type="entry name" value="E set domains"/>
    <property type="match status" value="1"/>
</dbReference>
<sequence>MKLSHKVLSVCLVSLGMVSLMSPTASAHGYIKEPASRAYLGTSAGGNLNNNVGRAQWEPQSIEAPKNTFIDGKIASAGVSGFSPLDEQTEMRWHKNEITNGSLNINWFLTARHRTSTWDYYITKEGWNPNKPLTFDNFELITQFDDKSMIPPTLVSQNIQIPNTHKGYHIILSVWNVADTTNAFYQVVDVDIQ</sequence>